<sequence length="140" mass="15860">MKKKQQFLVAAFASLSMFALPAAAYASTSPLIQWDQVTSYLPVNDSYYFYYDDAPYMDVTQWVDNGQASPPPADMVYDVYSSSNGNNYSSEVYGTYTSSDGFAQWYISTAGYYNLTIYNASYWYNSQYGQPTDGNGYVHY</sequence>
<dbReference type="STRING" id="471514.AN477_07810"/>
<evidence type="ECO:0000313" key="3">
    <source>
        <dbReference type="Proteomes" id="UP000050482"/>
    </source>
</evidence>
<dbReference type="Proteomes" id="UP000050482">
    <property type="component" value="Unassembled WGS sequence"/>
</dbReference>
<protein>
    <submittedName>
        <fullName evidence="2">Uncharacterized protein</fullName>
    </submittedName>
</protein>
<dbReference type="RefSeq" id="WP_054968616.1">
    <property type="nucleotide sequence ID" value="NZ_LJCO01000037.1"/>
</dbReference>
<gene>
    <name evidence="2" type="ORF">AN477_07810</name>
</gene>
<feature type="chain" id="PRO_5006156654" evidence="1">
    <location>
        <begin position="27"/>
        <end position="140"/>
    </location>
</feature>
<feature type="signal peptide" evidence="1">
    <location>
        <begin position="1"/>
        <end position="26"/>
    </location>
</feature>
<proteinExistence type="predicted"/>
<accession>A0A0P9ELW6</accession>
<dbReference type="AlphaFoldDB" id="A0A0P9ELW6"/>
<dbReference type="PATRIC" id="fig|471514.4.peg.4474"/>
<evidence type="ECO:0000313" key="2">
    <source>
        <dbReference type="EMBL" id="KPV44302.1"/>
    </source>
</evidence>
<name>A0A0P9ELW6_9BACL</name>
<evidence type="ECO:0000256" key="1">
    <source>
        <dbReference type="SAM" id="SignalP"/>
    </source>
</evidence>
<dbReference type="EMBL" id="LJCO01000037">
    <property type="protein sequence ID" value="KPV44302.1"/>
    <property type="molecule type" value="Genomic_DNA"/>
</dbReference>
<organism evidence="2 3">
    <name type="scientific">Alicyclobacillus ferrooxydans</name>
    <dbReference type="NCBI Taxonomy" id="471514"/>
    <lineage>
        <taxon>Bacteria</taxon>
        <taxon>Bacillati</taxon>
        <taxon>Bacillota</taxon>
        <taxon>Bacilli</taxon>
        <taxon>Bacillales</taxon>
        <taxon>Alicyclobacillaceae</taxon>
        <taxon>Alicyclobacillus</taxon>
    </lineage>
</organism>
<reference evidence="2 3" key="1">
    <citation type="submission" date="2015-09" db="EMBL/GenBank/DDBJ databases">
        <title>Draft genome sequence of Alicyclobacillus ferrooxydans DSM 22381.</title>
        <authorList>
            <person name="Hemp J."/>
        </authorList>
    </citation>
    <scope>NUCLEOTIDE SEQUENCE [LARGE SCALE GENOMIC DNA]</scope>
    <source>
        <strain evidence="2 3">TC-34</strain>
    </source>
</reference>
<keyword evidence="1" id="KW-0732">Signal</keyword>
<keyword evidence="3" id="KW-1185">Reference proteome</keyword>
<comment type="caution">
    <text evidence="2">The sequence shown here is derived from an EMBL/GenBank/DDBJ whole genome shotgun (WGS) entry which is preliminary data.</text>
</comment>